<sequence>MFSSVDRLFVRIHFIKKCLQTSAHPFPHADMVQCLLSSSNPSNLFFFSNLKTQTSLIKTLAPLLHPSPPPSRHLHLLRHHLHLPRLLPRRPADTSTSSATTTTSPSPPPPPSLPHNNHLPSPP</sequence>
<reference evidence="2" key="3">
    <citation type="submission" date="2020-06" db="EMBL/GenBank/DDBJ databases">
        <title>Helianthus annuus Genome sequencing and assembly Release 2.</title>
        <authorList>
            <person name="Gouzy J."/>
            <person name="Langlade N."/>
            <person name="Munos S."/>
        </authorList>
    </citation>
    <scope>NUCLEOTIDE SEQUENCE</scope>
    <source>
        <tissue evidence="2">Leaves</tissue>
    </source>
</reference>
<name>A0A251SCE1_HELAN</name>
<gene>
    <name evidence="3" type="ORF">HannXRQ_Chr15g0488581</name>
    <name evidence="2" type="ORF">HanXRQr2_Chr12g0549401</name>
</gene>
<feature type="compositionally biased region" description="Low complexity" evidence="1">
    <location>
        <begin position="114"/>
        <end position="123"/>
    </location>
</feature>
<proteinExistence type="predicted"/>
<reference evidence="2 4" key="1">
    <citation type="journal article" date="2017" name="Nature">
        <title>The sunflower genome provides insights into oil metabolism, flowering and Asterid evolution.</title>
        <authorList>
            <person name="Badouin H."/>
            <person name="Gouzy J."/>
            <person name="Grassa C.J."/>
            <person name="Murat F."/>
            <person name="Staton S.E."/>
            <person name="Cottret L."/>
            <person name="Lelandais-Briere C."/>
            <person name="Owens G.L."/>
            <person name="Carrere S."/>
            <person name="Mayjonade B."/>
            <person name="Legrand L."/>
            <person name="Gill N."/>
            <person name="Kane N.C."/>
            <person name="Bowers J.E."/>
            <person name="Hubner S."/>
            <person name="Bellec A."/>
            <person name="Berard A."/>
            <person name="Berges H."/>
            <person name="Blanchet N."/>
            <person name="Boniface M.C."/>
            <person name="Brunel D."/>
            <person name="Catrice O."/>
            <person name="Chaidir N."/>
            <person name="Claudel C."/>
            <person name="Donnadieu C."/>
            <person name="Faraut T."/>
            <person name="Fievet G."/>
            <person name="Helmstetter N."/>
            <person name="King M."/>
            <person name="Knapp S.J."/>
            <person name="Lai Z."/>
            <person name="Le Paslier M.C."/>
            <person name="Lippi Y."/>
            <person name="Lorenzon L."/>
            <person name="Mandel J.R."/>
            <person name="Marage G."/>
            <person name="Marchand G."/>
            <person name="Marquand E."/>
            <person name="Bret-Mestries E."/>
            <person name="Morien E."/>
            <person name="Nambeesan S."/>
            <person name="Nguyen T."/>
            <person name="Pegot-Espagnet P."/>
            <person name="Pouilly N."/>
            <person name="Raftis F."/>
            <person name="Sallet E."/>
            <person name="Schiex T."/>
            <person name="Thomas J."/>
            <person name="Vandecasteele C."/>
            <person name="Vares D."/>
            <person name="Vear F."/>
            <person name="Vautrin S."/>
            <person name="Crespi M."/>
            <person name="Mangin B."/>
            <person name="Burke J.M."/>
            <person name="Salse J."/>
            <person name="Munos S."/>
            <person name="Vincourt P."/>
            <person name="Rieseberg L.H."/>
            <person name="Langlade N.B."/>
        </authorList>
    </citation>
    <scope>NUCLEOTIDE SEQUENCE [LARGE SCALE GENOMIC DNA]</scope>
    <source>
        <strain evidence="4">cv. SF193</strain>
        <tissue evidence="2">Leaves</tissue>
    </source>
</reference>
<dbReference type="InParanoid" id="A0A251SCE1"/>
<dbReference type="AlphaFoldDB" id="A0A251SCE1"/>
<accession>A0A251SCE1</accession>
<evidence type="ECO:0000313" key="4">
    <source>
        <dbReference type="Proteomes" id="UP000215914"/>
    </source>
</evidence>
<evidence type="ECO:0000313" key="3">
    <source>
        <dbReference type="EMBL" id="OTF95935.1"/>
    </source>
</evidence>
<protein>
    <submittedName>
        <fullName evidence="3">Uncharacterized protein</fullName>
    </submittedName>
</protein>
<dbReference type="EMBL" id="CM007904">
    <property type="protein sequence ID" value="OTF95935.1"/>
    <property type="molecule type" value="Genomic_DNA"/>
</dbReference>
<evidence type="ECO:0000256" key="1">
    <source>
        <dbReference type="SAM" id="MobiDB-lite"/>
    </source>
</evidence>
<dbReference type="Gramene" id="mRNA:HanXRQr2_Chr12g0549401">
    <property type="protein sequence ID" value="CDS:HanXRQr2_Chr12g0549401.1"/>
    <property type="gene ID" value="HanXRQr2_Chr12g0549401"/>
</dbReference>
<feature type="region of interest" description="Disordered" evidence="1">
    <location>
        <begin position="85"/>
        <end position="123"/>
    </location>
</feature>
<keyword evidence="4" id="KW-1185">Reference proteome</keyword>
<feature type="compositionally biased region" description="Low complexity" evidence="1">
    <location>
        <begin position="93"/>
        <end position="104"/>
    </location>
</feature>
<organism evidence="3 4">
    <name type="scientific">Helianthus annuus</name>
    <name type="common">Common sunflower</name>
    <dbReference type="NCBI Taxonomy" id="4232"/>
    <lineage>
        <taxon>Eukaryota</taxon>
        <taxon>Viridiplantae</taxon>
        <taxon>Streptophyta</taxon>
        <taxon>Embryophyta</taxon>
        <taxon>Tracheophyta</taxon>
        <taxon>Spermatophyta</taxon>
        <taxon>Magnoliopsida</taxon>
        <taxon>eudicotyledons</taxon>
        <taxon>Gunneridae</taxon>
        <taxon>Pentapetalae</taxon>
        <taxon>asterids</taxon>
        <taxon>campanulids</taxon>
        <taxon>Asterales</taxon>
        <taxon>Asteraceae</taxon>
        <taxon>Asteroideae</taxon>
        <taxon>Heliantheae alliance</taxon>
        <taxon>Heliantheae</taxon>
        <taxon>Helianthus</taxon>
    </lineage>
</organism>
<dbReference type="EMBL" id="MNCJ02000327">
    <property type="protein sequence ID" value="KAF5778598.1"/>
    <property type="molecule type" value="Genomic_DNA"/>
</dbReference>
<reference evidence="3" key="2">
    <citation type="submission" date="2017-02" db="EMBL/GenBank/DDBJ databases">
        <title>Sunflower complete genome.</title>
        <authorList>
            <person name="Langlade N."/>
            <person name="Munos S."/>
        </authorList>
    </citation>
    <scope>NUCLEOTIDE SEQUENCE [LARGE SCALE GENOMIC DNA]</scope>
    <source>
        <tissue evidence="3">Leaves</tissue>
    </source>
</reference>
<evidence type="ECO:0000313" key="2">
    <source>
        <dbReference type="EMBL" id="KAF5778598.1"/>
    </source>
</evidence>
<dbReference type="Proteomes" id="UP000215914">
    <property type="component" value="Chromosome 15"/>
</dbReference>